<proteinExistence type="predicted"/>
<feature type="non-terminal residue" evidence="2">
    <location>
        <position position="137"/>
    </location>
</feature>
<evidence type="ECO:0000313" key="3">
    <source>
        <dbReference type="Proteomes" id="UP000265520"/>
    </source>
</evidence>
<keyword evidence="3" id="KW-1185">Reference proteome</keyword>
<dbReference type="EMBL" id="LXQA010174685">
    <property type="protein sequence ID" value="MCI29748.1"/>
    <property type="molecule type" value="Genomic_DNA"/>
</dbReference>
<evidence type="ECO:0000313" key="2">
    <source>
        <dbReference type="EMBL" id="MCI29748.1"/>
    </source>
</evidence>
<accession>A0A392QZL0</accession>
<organism evidence="2 3">
    <name type="scientific">Trifolium medium</name>
    <dbReference type="NCBI Taxonomy" id="97028"/>
    <lineage>
        <taxon>Eukaryota</taxon>
        <taxon>Viridiplantae</taxon>
        <taxon>Streptophyta</taxon>
        <taxon>Embryophyta</taxon>
        <taxon>Tracheophyta</taxon>
        <taxon>Spermatophyta</taxon>
        <taxon>Magnoliopsida</taxon>
        <taxon>eudicotyledons</taxon>
        <taxon>Gunneridae</taxon>
        <taxon>Pentapetalae</taxon>
        <taxon>rosids</taxon>
        <taxon>fabids</taxon>
        <taxon>Fabales</taxon>
        <taxon>Fabaceae</taxon>
        <taxon>Papilionoideae</taxon>
        <taxon>50 kb inversion clade</taxon>
        <taxon>NPAAA clade</taxon>
        <taxon>Hologalegina</taxon>
        <taxon>IRL clade</taxon>
        <taxon>Trifolieae</taxon>
        <taxon>Trifolium</taxon>
    </lineage>
</organism>
<reference evidence="2 3" key="1">
    <citation type="journal article" date="2018" name="Front. Plant Sci.">
        <title>Red Clover (Trifolium pratense) and Zigzag Clover (T. medium) - A Picture of Genomic Similarities and Differences.</title>
        <authorList>
            <person name="Dluhosova J."/>
            <person name="Istvanek J."/>
            <person name="Nedelnik J."/>
            <person name="Repkova J."/>
        </authorList>
    </citation>
    <scope>NUCLEOTIDE SEQUENCE [LARGE SCALE GENOMIC DNA]</scope>
    <source>
        <strain evidence="3">cv. 10/8</strain>
        <tissue evidence="2">Leaf</tissue>
    </source>
</reference>
<sequence length="137" mass="15203">MIKKENVASKGSGLVEKISHVGGSAKTFILTETSHLPLSPSVDAEEFIDDHYSFNWKDDKIQNMDLEEAATLMLSHELCGVLMGRIVTHKAAAMVREVRAHRAELNDAKGKMKEAVDSACTFEGDLKKIQDFLKNDK</sequence>
<feature type="coiled-coil region" evidence="1">
    <location>
        <begin position="91"/>
        <end position="118"/>
    </location>
</feature>
<comment type="caution">
    <text evidence="2">The sequence shown here is derived from an EMBL/GenBank/DDBJ whole genome shotgun (WGS) entry which is preliminary data.</text>
</comment>
<dbReference type="AlphaFoldDB" id="A0A392QZL0"/>
<keyword evidence="1" id="KW-0175">Coiled coil</keyword>
<protein>
    <submittedName>
        <fullName evidence="2">Uncharacterized protein</fullName>
    </submittedName>
</protein>
<dbReference type="Proteomes" id="UP000265520">
    <property type="component" value="Unassembled WGS sequence"/>
</dbReference>
<evidence type="ECO:0000256" key="1">
    <source>
        <dbReference type="SAM" id="Coils"/>
    </source>
</evidence>
<name>A0A392QZL0_9FABA</name>